<dbReference type="InterPro" id="IPR036034">
    <property type="entry name" value="PDZ_sf"/>
</dbReference>
<evidence type="ECO:0000313" key="3">
    <source>
        <dbReference type="Proteomes" id="UP000032049"/>
    </source>
</evidence>
<dbReference type="AlphaFoldDB" id="A0A0D0GP84"/>
<dbReference type="InterPro" id="IPR021109">
    <property type="entry name" value="Peptidase_aspartic_dom_sf"/>
</dbReference>
<organism evidence="2 3">
    <name type="scientific">Pedobacter lusitanus</name>
    <dbReference type="NCBI Taxonomy" id="1503925"/>
    <lineage>
        <taxon>Bacteria</taxon>
        <taxon>Pseudomonadati</taxon>
        <taxon>Bacteroidota</taxon>
        <taxon>Sphingobacteriia</taxon>
        <taxon>Sphingobacteriales</taxon>
        <taxon>Sphingobacteriaceae</taxon>
        <taxon>Pedobacter</taxon>
    </lineage>
</organism>
<evidence type="ECO:0000259" key="1">
    <source>
        <dbReference type="PROSITE" id="PS50106"/>
    </source>
</evidence>
<dbReference type="EMBL" id="JXRA01000067">
    <property type="protein sequence ID" value="KIO76291.1"/>
    <property type="molecule type" value="Genomic_DNA"/>
</dbReference>
<dbReference type="Gene3D" id="2.30.42.10">
    <property type="match status" value="1"/>
</dbReference>
<sequence>MQRLSKQVNRLKLSYGSIILIVLSLYFPLSVQAQTFQFSGNRQKQTISFTLVKNLIIIPVYVNEKGPYNFLLDTGVAQMIITDTTFLADLDLKNAQTVKVQGYGLGDNIEAVLTRNITARVGKATINNIPTAIFKKDIFDLSSYLGIKIYGILGHYFFNSFIVKINYSGNRLTFYNPDTKIEPKGTKIPIQITNGKPYINTQIETATLGKIDVELLIDNGSSHPLMMESLQDKPFPLPPTVIPANLGVGINGIINGNMGRIADLKLGTYNFTDVLTGFPDFNIERSTLEGKSRNGSLGSDILRHFLVTFDYQSGFLYLKKTNNRIPVFEHDMSGLEVYVIQGMKDRFYIGRIESGSPGELAGLQANDEITAINFSSVQHFTLNDLTELLKEHDGKQILIEILRGYDKHIYILKLKKRI</sequence>
<dbReference type="SMART" id="SM00228">
    <property type="entry name" value="PDZ"/>
    <property type="match status" value="1"/>
</dbReference>
<name>A0A0D0GP84_9SPHI</name>
<dbReference type="SUPFAM" id="SSF50156">
    <property type="entry name" value="PDZ domain-like"/>
    <property type="match status" value="1"/>
</dbReference>
<evidence type="ECO:0000313" key="2">
    <source>
        <dbReference type="EMBL" id="KIO76291.1"/>
    </source>
</evidence>
<dbReference type="STRING" id="1503925.TH53_15825"/>
<dbReference type="InterPro" id="IPR001478">
    <property type="entry name" value="PDZ"/>
</dbReference>
<protein>
    <recommendedName>
        <fullName evidence="1">PDZ domain-containing protein</fullName>
    </recommendedName>
</protein>
<dbReference type="Pfam" id="PF17820">
    <property type="entry name" value="PDZ_6"/>
    <property type="match status" value="1"/>
</dbReference>
<dbReference type="Gene3D" id="2.40.70.10">
    <property type="entry name" value="Acid Proteases"/>
    <property type="match status" value="2"/>
</dbReference>
<gene>
    <name evidence="2" type="ORF">TH53_15825</name>
</gene>
<comment type="caution">
    <text evidence="2">The sequence shown here is derived from an EMBL/GenBank/DDBJ whole genome shotgun (WGS) entry which is preliminary data.</text>
</comment>
<proteinExistence type="predicted"/>
<reference evidence="2 3" key="1">
    <citation type="submission" date="2015-01" db="EMBL/GenBank/DDBJ databases">
        <title>Draft genome sequence of Pedobacter sp. NL19 isolated from sludge of an effluent treatment pond in an abandoned uranium mine.</title>
        <authorList>
            <person name="Santos T."/>
            <person name="Caetano T."/>
            <person name="Covas C."/>
            <person name="Cruz A."/>
            <person name="Mendo S."/>
        </authorList>
    </citation>
    <scope>NUCLEOTIDE SEQUENCE [LARGE SCALE GENOMIC DNA]</scope>
    <source>
        <strain evidence="2 3">NL19</strain>
    </source>
</reference>
<accession>A0A0D0GP84</accession>
<dbReference type="InterPro" id="IPR041489">
    <property type="entry name" value="PDZ_6"/>
</dbReference>
<feature type="domain" description="PDZ" evidence="1">
    <location>
        <begin position="340"/>
        <end position="391"/>
    </location>
</feature>
<dbReference type="Proteomes" id="UP000032049">
    <property type="component" value="Unassembled WGS sequence"/>
</dbReference>
<keyword evidence="3" id="KW-1185">Reference proteome</keyword>
<dbReference type="Pfam" id="PF13650">
    <property type="entry name" value="Asp_protease_2"/>
    <property type="match status" value="1"/>
</dbReference>
<dbReference type="PROSITE" id="PS50106">
    <property type="entry name" value="PDZ"/>
    <property type="match status" value="1"/>
</dbReference>